<dbReference type="InterPro" id="IPR002052">
    <property type="entry name" value="DNA_methylase_N6_adenine_CS"/>
</dbReference>
<keyword evidence="2" id="KW-0489">Methyltransferase</keyword>
<comment type="caution">
    <text evidence="7">The sequence shown here is derived from an EMBL/GenBank/DDBJ whole genome shotgun (WGS) entry which is preliminary data.</text>
</comment>
<dbReference type="PANTHER" id="PTHR33841:SF1">
    <property type="entry name" value="DNA METHYLTRANSFERASE A"/>
    <property type="match status" value="1"/>
</dbReference>
<dbReference type="EC" id="2.1.1.72" evidence="1"/>
<dbReference type="InterPro" id="IPR011639">
    <property type="entry name" value="MethylTrfase_TaqI-like_dom"/>
</dbReference>
<keyword evidence="8" id="KW-1185">Reference proteome</keyword>
<evidence type="ECO:0000256" key="1">
    <source>
        <dbReference type="ARBA" id="ARBA00011900"/>
    </source>
</evidence>
<reference evidence="7" key="1">
    <citation type="submission" date="2020-08" db="EMBL/GenBank/DDBJ databases">
        <title>Genome public.</title>
        <authorList>
            <person name="Liu C."/>
            <person name="Sun Q."/>
        </authorList>
    </citation>
    <scope>NUCLEOTIDE SEQUENCE</scope>
    <source>
        <strain evidence="7">BX21</strain>
    </source>
</reference>
<accession>A0A926EQK3</accession>
<keyword evidence="3" id="KW-0808">Transferase</keyword>
<evidence type="ECO:0000313" key="7">
    <source>
        <dbReference type="EMBL" id="MBC8586685.1"/>
    </source>
</evidence>
<dbReference type="Pfam" id="PF07669">
    <property type="entry name" value="Eco57I"/>
    <property type="match status" value="2"/>
</dbReference>
<dbReference type="PRINTS" id="PR00507">
    <property type="entry name" value="N12N6MTFRASE"/>
</dbReference>
<dbReference type="PANTHER" id="PTHR33841">
    <property type="entry name" value="DNA METHYLTRANSFERASE YEEA-RELATED"/>
    <property type="match status" value="1"/>
</dbReference>
<name>A0A926EQK3_9FIRM</name>
<evidence type="ECO:0000259" key="6">
    <source>
        <dbReference type="Pfam" id="PF07669"/>
    </source>
</evidence>
<dbReference type="InterPro" id="IPR050953">
    <property type="entry name" value="N4_N6_ade-DNA_methylase"/>
</dbReference>
<dbReference type="AlphaFoldDB" id="A0A926EQK3"/>
<dbReference type="GO" id="GO:0009007">
    <property type="term" value="F:site-specific DNA-methyltransferase (adenine-specific) activity"/>
    <property type="evidence" value="ECO:0007669"/>
    <property type="project" value="UniProtKB-EC"/>
</dbReference>
<dbReference type="Proteomes" id="UP000601171">
    <property type="component" value="Unassembled WGS sequence"/>
</dbReference>
<protein>
    <recommendedName>
        <fullName evidence="1">site-specific DNA-methyltransferase (adenine-specific)</fullName>
        <ecNumber evidence="1">2.1.1.72</ecNumber>
    </recommendedName>
</protein>
<keyword evidence="4" id="KW-0949">S-adenosyl-L-methionine</keyword>
<evidence type="ECO:0000256" key="3">
    <source>
        <dbReference type="ARBA" id="ARBA00022679"/>
    </source>
</evidence>
<dbReference type="GO" id="GO:0006304">
    <property type="term" value="P:DNA modification"/>
    <property type="evidence" value="ECO:0007669"/>
    <property type="project" value="InterPro"/>
</dbReference>
<organism evidence="7 8">
    <name type="scientific">Paratissierella segnis</name>
    <dbReference type="NCBI Taxonomy" id="2763679"/>
    <lineage>
        <taxon>Bacteria</taxon>
        <taxon>Bacillati</taxon>
        <taxon>Bacillota</taxon>
        <taxon>Tissierellia</taxon>
        <taxon>Tissierellales</taxon>
        <taxon>Tissierellaceae</taxon>
        <taxon>Paratissierella</taxon>
    </lineage>
</organism>
<dbReference type="GO" id="GO:0003676">
    <property type="term" value="F:nucleic acid binding"/>
    <property type="evidence" value="ECO:0007669"/>
    <property type="project" value="InterPro"/>
</dbReference>
<sequence length="767" mass="88155">MNNIAIIINKGFLNSSCNILNNDFLNVREVRRTWFNLNYLFFSVLNHSRLSNEDLNKKEFSIAVSAMNKMDLLSNNAVHFFKQNQRNITQTFSGILDNCKKELSNIDLSLLHEYLLGIELKIQPTCISIVEGKNNKDITGAYYTPSDLAQAVVEKAFKKYEEDNGLINRKISIADLSCGGGEFFRAAQTYMYKVYKIEPHDSSKFFWGIDVDPIALQNTICYLLSKSRKKDWEEIISHFILGNPLVTGGEGSFDEKCDMYATGRIYSPLMGIDFFEMHSNLQFDIVIGNPPWEKIRFEERKFFANLCPDISKISKKDKRRIKIEELSTKWPEVFIWAKDVNDDYAAMSSSNFTHPKIKYTVAGELNTYALFTELAFELTKPSGVCSLIIKSALVTSPSNKKFWNMIVTEGFLDSIYLFDNKKKIFPIDSREKFSVITLTHTYTSKFSFMAGLQSANEMATKSFSLVSSNDLKIINPFTKMFPNVSDTKDMQILIDTHNKLPIFETVYPECHFGRLIHLTAHANFIDTVPSETNVPIYEGKFIEQYDARFSTFDMVEDEKRYSAKASSLKNIDTGNGKPLPVSRYFVQKSLWEKYELQYPENYSLCWRSLTSSTNARTTLAMILPRCPTSQSIQLLQTESELDLLMLLGLFNSIPFDYFVRLKMPGIDLTQSVIKQIPVPPKTAYEQNIVFLDEKASLETHILSHLYYMLSNEPLVSKLLENLAYPIYEIDFSFNRLIVRKNLDKLFAQAYGLSESSLKKIIKTFPKY</sequence>
<dbReference type="EMBL" id="JACRTG010000001">
    <property type="protein sequence ID" value="MBC8586685.1"/>
    <property type="molecule type" value="Genomic_DNA"/>
</dbReference>
<gene>
    <name evidence="7" type="ORF">H8707_00300</name>
</gene>
<dbReference type="SUPFAM" id="SSF53335">
    <property type="entry name" value="S-adenosyl-L-methionine-dependent methyltransferases"/>
    <property type="match status" value="1"/>
</dbReference>
<dbReference type="RefSeq" id="WP_262428146.1">
    <property type="nucleotide sequence ID" value="NZ_JACRTG010000001.1"/>
</dbReference>
<dbReference type="GO" id="GO:0032259">
    <property type="term" value="P:methylation"/>
    <property type="evidence" value="ECO:0007669"/>
    <property type="project" value="UniProtKB-KW"/>
</dbReference>
<dbReference type="PROSITE" id="PS00092">
    <property type="entry name" value="N6_MTASE"/>
    <property type="match status" value="1"/>
</dbReference>
<evidence type="ECO:0000256" key="2">
    <source>
        <dbReference type="ARBA" id="ARBA00022603"/>
    </source>
</evidence>
<feature type="domain" description="Type II methyltransferase M.TaqI-like" evidence="6">
    <location>
        <begin position="358"/>
        <end position="425"/>
    </location>
</feature>
<comment type="catalytic activity">
    <reaction evidence="5">
        <text>a 2'-deoxyadenosine in DNA + S-adenosyl-L-methionine = an N(6)-methyl-2'-deoxyadenosine in DNA + S-adenosyl-L-homocysteine + H(+)</text>
        <dbReference type="Rhea" id="RHEA:15197"/>
        <dbReference type="Rhea" id="RHEA-COMP:12418"/>
        <dbReference type="Rhea" id="RHEA-COMP:12419"/>
        <dbReference type="ChEBI" id="CHEBI:15378"/>
        <dbReference type="ChEBI" id="CHEBI:57856"/>
        <dbReference type="ChEBI" id="CHEBI:59789"/>
        <dbReference type="ChEBI" id="CHEBI:90615"/>
        <dbReference type="ChEBI" id="CHEBI:90616"/>
        <dbReference type="EC" id="2.1.1.72"/>
    </reaction>
</comment>
<evidence type="ECO:0000256" key="4">
    <source>
        <dbReference type="ARBA" id="ARBA00022691"/>
    </source>
</evidence>
<feature type="domain" description="Type II methyltransferase M.TaqI-like" evidence="6">
    <location>
        <begin position="207"/>
        <end position="298"/>
    </location>
</feature>
<dbReference type="InterPro" id="IPR029063">
    <property type="entry name" value="SAM-dependent_MTases_sf"/>
</dbReference>
<evidence type="ECO:0000256" key="5">
    <source>
        <dbReference type="ARBA" id="ARBA00047942"/>
    </source>
</evidence>
<dbReference type="Gene3D" id="3.40.50.150">
    <property type="entry name" value="Vaccinia Virus protein VP39"/>
    <property type="match status" value="1"/>
</dbReference>
<evidence type="ECO:0000313" key="8">
    <source>
        <dbReference type="Proteomes" id="UP000601171"/>
    </source>
</evidence>
<proteinExistence type="predicted"/>